<feature type="compositionally biased region" description="Acidic residues" evidence="1">
    <location>
        <begin position="380"/>
        <end position="394"/>
    </location>
</feature>
<feature type="compositionally biased region" description="Basic and acidic residues" evidence="1">
    <location>
        <begin position="395"/>
        <end position="426"/>
    </location>
</feature>
<feature type="compositionally biased region" description="Pro residues" evidence="1">
    <location>
        <begin position="248"/>
        <end position="259"/>
    </location>
</feature>
<sequence>MDGRPPMENSDQAKSTGGDHRGVSDAGGSSDEPEKPDAELLALMRDSERYLRLTEPQDGGNNKIISTGAESRSPPPLPPPPEPTPASTAAPTPSGTPGTVGLFPRTRPNPLAPPGRLLTQKEIDEYWATAPARVADPPTSPTAPPDDNNTPITPNPTTPPGSGGISIPITLPFRPTPEKLDAVEKQPAQQSKLDSPTRQPKHEVFTPASHKRNKSHGDHIDSAIRTRLPDSASPKPRPKLEGISVPTPTRPPPPPPVKSPPGSTIDTEATPTRVASPNFKRLMGREPSSDRSSWTVPGPSTIAGSPPVTGAGQGRGKTGILVKDPSGNFLEIRSLNKGGQDAVEADRTQTAARLEKMWMEVKGFRSIQIDDIMEGREKGGEEDEKGNLVDSDEAEDKRKDEGDGKDDEKKLEAPSKEKEKDSGDAS</sequence>
<feature type="compositionally biased region" description="Low complexity" evidence="1">
    <location>
        <begin position="85"/>
        <end position="97"/>
    </location>
</feature>
<protein>
    <submittedName>
        <fullName evidence="2">Uncharacterized protein</fullName>
    </submittedName>
</protein>
<feature type="compositionally biased region" description="Polar residues" evidence="1">
    <location>
        <begin position="187"/>
        <end position="198"/>
    </location>
</feature>
<reference evidence="2" key="1">
    <citation type="submission" date="2023-06" db="EMBL/GenBank/DDBJ databases">
        <title>Genome-scale phylogeny and comparative genomics of the fungal order Sordariales.</title>
        <authorList>
            <consortium name="Lawrence Berkeley National Laboratory"/>
            <person name="Hensen N."/>
            <person name="Bonometti L."/>
            <person name="Westerberg I."/>
            <person name="Brannstrom I.O."/>
            <person name="Guillou S."/>
            <person name="Cros-Aarteil S."/>
            <person name="Calhoun S."/>
            <person name="Haridas S."/>
            <person name="Kuo A."/>
            <person name="Mondo S."/>
            <person name="Pangilinan J."/>
            <person name="Riley R."/>
            <person name="Labutti K."/>
            <person name="Andreopoulos B."/>
            <person name="Lipzen A."/>
            <person name="Chen C."/>
            <person name="Yanf M."/>
            <person name="Daum C."/>
            <person name="Ng V."/>
            <person name="Clum A."/>
            <person name="Steindorff A."/>
            <person name="Ohm R."/>
            <person name="Martin F."/>
            <person name="Silar P."/>
            <person name="Natvig D."/>
            <person name="Lalanne C."/>
            <person name="Gautier V."/>
            <person name="Ament-Velasquez S.L."/>
            <person name="Kruys A."/>
            <person name="Hutchinson M.I."/>
            <person name="Powell A.J."/>
            <person name="Barry K."/>
            <person name="Miller A.N."/>
            <person name="Grigoriev I.V."/>
            <person name="Debuchy R."/>
            <person name="Gladieux P."/>
            <person name="Thoren M.H."/>
            <person name="Johannesson H."/>
        </authorList>
    </citation>
    <scope>NUCLEOTIDE SEQUENCE</scope>
    <source>
        <strain evidence="2">CBS 307.81</strain>
    </source>
</reference>
<organism evidence="2 3">
    <name type="scientific">Cercophora samala</name>
    <dbReference type="NCBI Taxonomy" id="330535"/>
    <lineage>
        <taxon>Eukaryota</taxon>
        <taxon>Fungi</taxon>
        <taxon>Dikarya</taxon>
        <taxon>Ascomycota</taxon>
        <taxon>Pezizomycotina</taxon>
        <taxon>Sordariomycetes</taxon>
        <taxon>Sordariomycetidae</taxon>
        <taxon>Sordariales</taxon>
        <taxon>Lasiosphaeriaceae</taxon>
        <taxon>Cercophora</taxon>
    </lineage>
</organism>
<dbReference type="AlphaFoldDB" id="A0AA39ZEV5"/>
<accession>A0AA39ZEV5</accession>
<keyword evidence="3" id="KW-1185">Reference proteome</keyword>
<evidence type="ECO:0000313" key="3">
    <source>
        <dbReference type="Proteomes" id="UP001174997"/>
    </source>
</evidence>
<evidence type="ECO:0000256" key="1">
    <source>
        <dbReference type="SAM" id="MobiDB-lite"/>
    </source>
</evidence>
<proteinExistence type="predicted"/>
<feature type="region of interest" description="Disordered" evidence="1">
    <location>
        <begin position="368"/>
        <end position="426"/>
    </location>
</feature>
<feature type="compositionally biased region" description="Pro residues" evidence="1">
    <location>
        <begin position="73"/>
        <end position="84"/>
    </location>
</feature>
<feature type="compositionally biased region" description="Basic and acidic residues" evidence="1">
    <location>
        <begin position="215"/>
        <end position="228"/>
    </location>
</feature>
<comment type="caution">
    <text evidence="2">The sequence shown here is derived from an EMBL/GenBank/DDBJ whole genome shotgun (WGS) entry which is preliminary data.</text>
</comment>
<gene>
    <name evidence="2" type="ORF">QBC41DRAFT_108063</name>
</gene>
<evidence type="ECO:0000313" key="2">
    <source>
        <dbReference type="EMBL" id="KAK0669515.1"/>
    </source>
</evidence>
<name>A0AA39ZEV5_9PEZI</name>
<feature type="compositionally biased region" description="Polar residues" evidence="1">
    <location>
        <begin position="262"/>
        <end position="275"/>
    </location>
</feature>
<dbReference type="EMBL" id="JAULSY010000042">
    <property type="protein sequence ID" value="KAK0669515.1"/>
    <property type="molecule type" value="Genomic_DNA"/>
</dbReference>
<feature type="region of interest" description="Disordered" evidence="1">
    <location>
        <begin position="1"/>
        <end position="325"/>
    </location>
</feature>
<dbReference type="Proteomes" id="UP001174997">
    <property type="component" value="Unassembled WGS sequence"/>
</dbReference>